<dbReference type="PANTHER" id="PTHR34580">
    <property type="match status" value="1"/>
</dbReference>
<dbReference type="InterPro" id="IPR051534">
    <property type="entry name" value="CBASS_pafABC_assoc_protein"/>
</dbReference>
<feature type="domain" description="WCX" evidence="3">
    <location>
        <begin position="277"/>
        <end position="353"/>
    </location>
</feature>
<dbReference type="InterPro" id="IPR036390">
    <property type="entry name" value="WH_DNA-bd_sf"/>
</dbReference>
<evidence type="ECO:0000259" key="3">
    <source>
        <dbReference type="Pfam" id="PF25583"/>
    </source>
</evidence>
<evidence type="ECO:0000256" key="1">
    <source>
        <dbReference type="SAM" id="MobiDB-lite"/>
    </source>
</evidence>
<dbReference type="Pfam" id="PF25583">
    <property type="entry name" value="WCX"/>
    <property type="match status" value="1"/>
</dbReference>
<keyword evidence="4" id="KW-0238">DNA-binding</keyword>
<organism evidence="4 5">
    <name type="scientific">Pseudomonas japonica</name>
    <dbReference type="NCBI Taxonomy" id="256466"/>
    <lineage>
        <taxon>Bacteria</taxon>
        <taxon>Pseudomonadati</taxon>
        <taxon>Pseudomonadota</taxon>
        <taxon>Gammaproteobacteria</taxon>
        <taxon>Pseudomonadales</taxon>
        <taxon>Pseudomonadaceae</taxon>
        <taxon>Pseudomonas</taxon>
    </lineage>
</organism>
<dbReference type="STRING" id="1215104.GCA_000730585_04801"/>
<dbReference type="Pfam" id="PF13280">
    <property type="entry name" value="WYL"/>
    <property type="match status" value="1"/>
</dbReference>
<feature type="region of interest" description="Disordered" evidence="1">
    <location>
        <begin position="1"/>
        <end position="20"/>
    </location>
</feature>
<dbReference type="InterPro" id="IPR057727">
    <property type="entry name" value="WCX_dom"/>
</dbReference>
<dbReference type="EMBL" id="FZOL01000002">
    <property type="protein sequence ID" value="SNS03778.1"/>
    <property type="molecule type" value="Genomic_DNA"/>
</dbReference>
<gene>
    <name evidence="4" type="ORF">SAMN05444352_102359</name>
</gene>
<dbReference type="SUPFAM" id="SSF46785">
    <property type="entry name" value="Winged helix' DNA-binding domain"/>
    <property type="match status" value="1"/>
</dbReference>
<proteinExistence type="predicted"/>
<protein>
    <submittedName>
        <fullName evidence="4">Predicted DNA-binding transcriptional regulator YafY, contains an HTH and WYL domains</fullName>
    </submittedName>
</protein>
<evidence type="ECO:0000259" key="2">
    <source>
        <dbReference type="Pfam" id="PF13280"/>
    </source>
</evidence>
<dbReference type="GO" id="GO:0003677">
    <property type="term" value="F:DNA binding"/>
    <property type="evidence" value="ECO:0007669"/>
    <property type="project" value="UniProtKB-KW"/>
</dbReference>
<accession>A0A239B8S1</accession>
<name>A0A239B8S1_9PSED</name>
<dbReference type="PROSITE" id="PS52050">
    <property type="entry name" value="WYL"/>
    <property type="match status" value="1"/>
</dbReference>
<feature type="domain" description="WYL" evidence="2">
    <location>
        <begin position="180"/>
        <end position="247"/>
    </location>
</feature>
<sequence>MANCHIMSRTSRDRRKPRQGLTVLPSATTRSTLSRQWELLRQLPSRSPGITSAELVMRLKDAGFSISKRSIERDLNELSLIFPLERNDRSIPYGWYWAANACVELRGLSVSEALSLALVEEAVRPLLPGSMLKGLDARFAHARQKLEHLSAQNKAARWLDKVASVRPEMNMRAPEVPDSILETVQKALLEEHQLQCLYYSAHNDRTVELTLNPLALIQRGQVAYLIATAQPYSDIRQFAVHRFRQLSVLDSPAQGLDDFDLHSYLRSDALQFGSAEKIELRAWISDNLARLVRETPLSPDMQLTDLAHGHRLQATVSNSWSLRWWLLSQGDDLVVEQPPALRELISQTLSKAAAQYR</sequence>
<dbReference type="InterPro" id="IPR026881">
    <property type="entry name" value="WYL_dom"/>
</dbReference>
<reference evidence="5" key="1">
    <citation type="submission" date="2017-06" db="EMBL/GenBank/DDBJ databases">
        <authorList>
            <person name="Varghese N."/>
            <person name="Submissions S."/>
        </authorList>
    </citation>
    <scope>NUCLEOTIDE SEQUENCE [LARGE SCALE GENOMIC DNA]</scope>
    <source>
        <strain evidence="5">DSM 22348</strain>
    </source>
</reference>
<dbReference type="Proteomes" id="UP000198407">
    <property type="component" value="Unassembled WGS sequence"/>
</dbReference>
<dbReference type="PANTHER" id="PTHR34580:SF1">
    <property type="entry name" value="PROTEIN PAFC"/>
    <property type="match status" value="1"/>
</dbReference>
<keyword evidence="5" id="KW-1185">Reference proteome</keyword>
<dbReference type="AlphaFoldDB" id="A0A239B8S1"/>
<evidence type="ECO:0000313" key="5">
    <source>
        <dbReference type="Proteomes" id="UP000198407"/>
    </source>
</evidence>
<evidence type="ECO:0000313" key="4">
    <source>
        <dbReference type="EMBL" id="SNS03778.1"/>
    </source>
</evidence>